<sequence length="120" mass="13527">MSIWQDRKTKNRGSKSTTSTFEPVPYKAEPCTQCDSVKTCLNNEFRNFDRSILKRVSTIVYDSPPPLHVINAEKRILRQERVRSAWKKGKSLSQSSLHDKSVGGPESEVGTDGSLSIKDE</sequence>
<evidence type="ECO:0000313" key="2">
    <source>
        <dbReference type="EMBL" id="KAJ8028774.1"/>
    </source>
</evidence>
<comment type="caution">
    <text evidence="2">The sequence shown here is derived from an EMBL/GenBank/DDBJ whole genome shotgun (WGS) entry which is preliminary data.</text>
</comment>
<organism evidence="2 3">
    <name type="scientific">Holothuria leucospilota</name>
    <name type="common">Black long sea cucumber</name>
    <name type="synonym">Mertensiothuria leucospilota</name>
    <dbReference type="NCBI Taxonomy" id="206669"/>
    <lineage>
        <taxon>Eukaryota</taxon>
        <taxon>Metazoa</taxon>
        <taxon>Echinodermata</taxon>
        <taxon>Eleutherozoa</taxon>
        <taxon>Echinozoa</taxon>
        <taxon>Holothuroidea</taxon>
        <taxon>Aspidochirotacea</taxon>
        <taxon>Aspidochirotida</taxon>
        <taxon>Holothuriidae</taxon>
        <taxon>Holothuria</taxon>
    </lineage>
</organism>
<reference evidence="2" key="1">
    <citation type="submission" date="2021-10" db="EMBL/GenBank/DDBJ databases">
        <title>Tropical sea cucumber genome reveals ecological adaptation and Cuvierian tubules defense mechanism.</title>
        <authorList>
            <person name="Chen T."/>
        </authorList>
    </citation>
    <scope>NUCLEOTIDE SEQUENCE</scope>
    <source>
        <strain evidence="2">Nanhai2018</strain>
        <tissue evidence="2">Muscle</tissue>
    </source>
</reference>
<keyword evidence="3" id="KW-1185">Reference proteome</keyword>
<dbReference type="OrthoDB" id="10088880at2759"/>
<gene>
    <name evidence="2" type="ORF">HOLleu_31109</name>
</gene>
<feature type="region of interest" description="Disordered" evidence="1">
    <location>
        <begin position="1"/>
        <end position="25"/>
    </location>
</feature>
<dbReference type="AlphaFoldDB" id="A0A9Q1BLP6"/>
<accession>A0A9Q1BLP6</accession>
<feature type="region of interest" description="Disordered" evidence="1">
    <location>
        <begin position="87"/>
        <end position="120"/>
    </location>
</feature>
<proteinExistence type="predicted"/>
<dbReference type="Proteomes" id="UP001152320">
    <property type="component" value="Chromosome 15"/>
</dbReference>
<name>A0A9Q1BLP6_HOLLE</name>
<evidence type="ECO:0000256" key="1">
    <source>
        <dbReference type="SAM" id="MobiDB-lite"/>
    </source>
</evidence>
<evidence type="ECO:0000313" key="3">
    <source>
        <dbReference type="Proteomes" id="UP001152320"/>
    </source>
</evidence>
<dbReference type="EMBL" id="JAIZAY010000015">
    <property type="protein sequence ID" value="KAJ8028774.1"/>
    <property type="molecule type" value="Genomic_DNA"/>
</dbReference>
<protein>
    <submittedName>
        <fullName evidence="2">Uncharacterized protein</fullName>
    </submittedName>
</protein>